<name>A0A1T4V1U8_9GAMM</name>
<feature type="transmembrane region" description="Helical" evidence="1">
    <location>
        <begin position="29"/>
        <end position="50"/>
    </location>
</feature>
<keyword evidence="1" id="KW-1133">Transmembrane helix</keyword>
<dbReference type="RefSeq" id="WP_078928071.1">
    <property type="nucleotide sequence ID" value="NZ_FUXX01000005.1"/>
</dbReference>
<keyword evidence="1" id="KW-0812">Transmembrane</keyword>
<evidence type="ECO:0000313" key="2">
    <source>
        <dbReference type="EMBL" id="SKA58621.1"/>
    </source>
</evidence>
<proteinExistence type="predicted"/>
<feature type="transmembrane region" description="Helical" evidence="1">
    <location>
        <begin position="5"/>
        <end position="23"/>
    </location>
</feature>
<gene>
    <name evidence="2" type="ORF">SAMN02745213_00496</name>
</gene>
<dbReference type="AlphaFoldDB" id="A0A1T4V1U8"/>
<evidence type="ECO:0000256" key="1">
    <source>
        <dbReference type="SAM" id="Phobius"/>
    </source>
</evidence>
<keyword evidence="3" id="KW-1185">Reference proteome</keyword>
<keyword evidence="1" id="KW-0472">Membrane</keyword>
<reference evidence="3" key="1">
    <citation type="submission" date="2017-02" db="EMBL/GenBank/DDBJ databases">
        <authorList>
            <person name="Varghese N."/>
            <person name="Submissions S."/>
        </authorList>
    </citation>
    <scope>NUCLEOTIDE SEQUENCE [LARGE SCALE GENOMIC DNA]</scope>
    <source>
        <strain evidence="3">DSM 3072</strain>
    </source>
</reference>
<dbReference type="Proteomes" id="UP000242432">
    <property type="component" value="Unassembled WGS sequence"/>
</dbReference>
<evidence type="ECO:0000313" key="3">
    <source>
        <dbReference type="Proteomes" id="UP000242432"/>
    </source>
</evidence>
<sequence>MKPIFTTLAIITCIVFFFGYLFFNDKILWEAVAALISLAFYAVSPCTLLLDRNGVPRMDTVE</sequence>
<organism evidence="2 3">
    <name type="scientific">Succinivibrio dextrinosolvens DSM 3072</name>
    <dbReference type="NCBI Taxonomy" id="1123324"/>
    <lineage>
        <taxon>Bacteria</taxon>
        <taxon>Pseudomonadati</taxon>
        <taxon>Pseudomonadota</taxon>
        <taxon>Gammaproteobacteria</taxon>
        <taxon>Aeromonadales</taxon>
        <taxon>Succinivibrionaceae</taxon>
        <taxon>Succinivibrio</taxon>
    </lineage>
</organism>
<accession>A0A1T4V1U8</accession>
<dbReference type="EMBL" id="FUXX01000005">
    <property type="protein sequence ID" value="SKA58621.1"/>
    <property type="molecule type" value="Genomic_DNA"/>
</dbReference>
<protein>
    <submittedName>
        <fullName evidence="2">Uncharacterized protein</fullName>
    </submittedName>
</protein>